<evidence type="ECO:0000256" key="1">
    <source>
        <dbReference type="ARBA" id="ARBA00022574"/>
    </source>
</evidence>
<dbReference type="InterPro" id="IPR001680">
    <property type="entry name" value="WD40_rpt"/>
</dbReference>
<dbReference type="InterPro" id="IPR015943">
    <property type="entry name" value="WD40/YVTN_repeat-like_dom_sf"/>
</dbReference>
<dbReference type="PROSITE" id="PS00678">
    <property type="entry name" value="WD_REPEATS_1"/>
    <property type="match status" value="5"/>
</dbReference>
<dbReference type="AlphaFoldDB" id="X6LKI5"/>
<name>X6LKI5_RETFI</name>
<accession>X6LKI5</accession>
<dbReference type="PROSITE" id="PS50294">
    <property type="entry name" value="WD_REPEATS_REGION"/>
    <property type="match status" value="3"/>
</dbReference>
<dbReference type="PRINTS" id="PR00320">
    <property type="entry name" value="GPROTEINBRPT"/>
</dbReference>
<dbReference type="PROSITE" id="PS50082">
    <property type="entry name" value="WD_REPEATS_2"/>
    <property type="match status" value="5"/>
</dbReference>
<dbReference type="Pfam" id="PF00400">
    <property type="entry name" value="WD40"/>
    <property type="match status" value="6"/>
</dbReference>
<keyword evidence="1 3" id="KW-0853">WD repeat</keyword>
<dbReference type="CDD" id="cd00200">
    <property type="entry name" value="WD40"/>
    <property type="match status" value="1"/>
</dbReference>
<dbReference type="InterPro" id="IPR019775">
    <property type="entry name" value="WD40_repeat_CS"/>
</dbReference>
<reference evidence="4 5" key="1">
    <citation type="journal article" date="2013" name="Curr. Biol.">
        <title>The Genome of the Foraminiferan Reticulomyxa filosa.</title>
        <authorList>
            <person name="Glockner G."/>
            <person name="Hulsmann N."/>
            <person name="Schleicher M."/>
            <person name="Noegel A.A."/>
            <person name="Eichinger L."/>
            <person name="Gallinger C."/>
            <person name="Pawlowski J."/>
            <person name="Sierra R."/>
            <person name="Euteneuer U."/>
            <person name="Pillet L."/>
            <person name="Moustafa A."/>
            <person name="Platzer M."/>
            <person name="Groth M."/>
            <person name="Szafranski K."/>
            <person name="Schliwa M."/>
        </authorList>
    </citation>
    <scope>NUCLEOTIDE SEQUENCE [LARGE SCALE GENOMIC DNA]</scope>
</reference>
<evidence type="ECO:0000313" key="4">
    <source>
        <dbReference type="EMBL" id="ETO02139.1"/>
    </source>
</evidence>
<protein>
    <submittedName>
        <fullName evidence="4">WD-40 repeat protein</fullName>
    </submittedName>
</protein>
<dbReference type="SUPFAM" id="SSF50978">
    <property type="entry name" value="WD40 repeat-like"/>
    <property type="match status" value="1"/>
</dbReference>
<dbReference type="InterPro" id="IPR050995">
    <property type="entry name" value="WD-F-box_domain-protein"/>
</dbReference>
<gene>
    <name evidence="4" type="ORF">RFI_35298</name>
</gene>
<feature type="repeat" description="WD" evidence="3">
    <location>
        <begin position="135"/>
        <end position="178"/>
    </location>
</feature>
<evidence type="ECO:0000313" key="5">
    <source>
        <dbReference type="Proteomes" id="UP000023152"/>
    </source>
</evidence>
<keyword evidence="5" id="KW-1185">Reference proteome</keyword>
<dbReference type="SMART" id="SM00320">
    <property type="entry name" value="WD40"/>
    <property type="match status" value="6"/>
</dbReference>
<feature type="repeat" description="WD" evidence="3">
    <location>
        <begin position="62"/>
        <end position="86"/>
    </location>
</feature>
<dbReference type="InterPro" id="IPR020472">
    <property type="entry name" value="WD40_PAC1"/>
</dbReference>
<dbReference type="Proteomes" id="UP000023152">
    <property type="component" value="Unassembled WGS sequence"/>
</dbReference>
<organism evidence="4 5">
    <name type="scientific">Reticulomyxa filosa</name>
    <dbReference type="NCBI Taxonomy" id="46433"/>
    <lineage>
        <taxon>Eukaryota</taxon>
        <taxon>Sar</taxon>
        <taxon>Rhizaria</taxon>
        <taxon>Retaria</taxon>
        <taxon>Foraminifera</taxon>
        <taxon>Monothalamids</taxon>
        <taxon>Reticulomyxidae</taxon>
        <taxon>Reticulomyxa</taxon>
    </lineage>
</organism>
<dbReference type="Gene3D" id="2.130.10.10">
    <property type="entry name" value="YVTN repeat-like/Quinoprotein amine dehydrogenase"/>
    <property type="match status" value="2"/>
</dbReference>
<dbReference type="EMBL" id="ASPP01036605">
    <property type="protein sequence ID" value="ETO02139.1"/>
    <property type="molecule type" value="Genomic_DNA"/>
</dbReference>
<proteinExistence type="predicted"/>
<evidence type="ECO:0000256" key="2">
    <source>
        <dbReference type="ARBA" id="ARBA00022737"/>
    </source>
</evidence>
<feature type="repeat" description="WD" evidence="3">
    <location>
        <begin position="234"/>
        <end position="282"/>
    </location>
</feature>
<keyword evidence="2" id="KW-0677">Repeat</keyword>
<comment type="caution">
    <text evidence="4">The sequence shown here is derived from an EMBL/GenBank/DDBJ whole genome shotgun (WGS) entry which is preliminary data.</text>
</comment>
<feature type="repeat" description="WD" evidence="3">
    <location>
        <begin position="179"/>
        <end position="233"/>
    </location>
</feature>
<dbReference type="PANTHER" id="PTHR14604">
    <property type="entry name" value="WD40 REPEAT PF20"/>
    <property type="match status" value="1"/>
</dbReference>
<dbReference type="PANTHER" id="PTHR14604:SF4">
    <property type="entry name" value="F-BOX DOMAIN-CONTAINING PROTEIN"/>
    <property type="match status" value="1"/>
</dbReference>
<evidence type="ECO:0000256" key="3">
    <source>
        <dbReference type="PROSITE-ProRule" id="PRU00221"/>
    </source>
</evidence>
<dbReference type="InterPro" id="IPR036322">
    <property type="entry name" value="WD40_repeat_dom_sf"/>
</dbReference>
<sequence length="401" mass="46373">MTTLSNEKQGSIQQALSEEERTQIIITNWIRISNIKLGWINDFNKFIVNYVIIDYTTFNDCQLICSGSADKTVRVWDIETNKQIQLFNGHLGYVYSAKFSSYHNYNYHRNVICSSSTDKTIRFSDVNDNQQLQVFNEHTQGVLDIEFSSFNGGRYLCSGSKDKTIRLWDVETSKNLHTFNGHEESVWSVKFSPLQNNNNNIGVIGGNGYTICSGSRDKTIRIWDVETTKQLIEFKGHEKWIMNVKYGSNKLGNIGCSNTILSSSQDNSVRLWDIRSGQQIQIFNGHKHWIHEVEYSPFVINNIEVGGFSNVICSASLDKTIRFWDIRSNKDQLHAIHADAREDKGILCLKFISLKKKNEEKINDNCDIHLYYGSFKVLFNYSLIKYFLINFFKNIMQSLYI</sequence>
<feature type="repeat" description="WD" evidence="3">
    <location>
        <begin position="283"/>
        <end position="334"/>
    </location>
</feature>